<organism evidence="1 2">
    <name type="scientific">Protea cynaroides</name>
    <dbReference type="NCBI Taxonomy" id="273540"/>
    <lineage>
        <taxon>Eukaryota</taxon>
        <taxon>Viridiplantae</taxon>
        <taxon>Streptophyta</taxon>
        <taxon>Embryophyta</taxon>
        <taxon>Tracheophyta</taxon>
        <taxon>Spermatophyta</taxon>
        <taxon>Magnoliopsida</taxon>
        <taxon>Proteales</taxon>
        <taxon>Proteaceae</taxon>
        <taxon>Protea</taxon>
    </lineage>
</organism>
<dbReference type="EMBL" id="JAMYWD010000004">
    <property type="protein sequence ID" value="KAJ4973608.1"/>
    <property type="molecule type" value="Genomic_DNA"/>
</dbReference>
<gene>
    <name evidence="1" type="ORF">NE237_006782</name>
</gene>
<name>A0A9Q0KMX1_9MAGN</name>
<evidence type="ECO:0000313" key="1">
    <source>
        <dbReference type="EMBL" id="KAJ4973608.1"/>
    </source>
</evidence>
<reference evidence="1" key="1">
    <citation type="journal article" date="2023" name="Plant J.">
        <title>The genome of the king protea, Protea cynaroides.</title>
        <authorList>
            <person name="Chang J."/>
            <person name="Duong T.A."/>
            <person name="Schoeman C."/>
            <person name="Ma X."/>
            <person name="Roodt D."/>
            <person name="Barker N."/>
            <person name="Li Z."/>
            <person name="Van de Peer Y."/>
            <person name="Mizrachi E."/>
        </authorList>
    </citation>
    <scope>NUCLEOTIDE SEQUENCE</scope>
    <source>
        <tissue evidence="1">Young leaves</tissue>
    </source>
</reference>
<dbReference type="AlphaFoldDB" id="A0A9Q0KMX1"/>
<keyword evidence="2" id="KW-1185">Reference proteome</keyword>
<protein>
    <submittedName>
        <fullName evidence="1">Uncharacterized protein</fullName>
    </submittedName>
</protein>
<sequence length="185" mass="19831">MAGDNTFPFSYRDHLPLFLTLEARCLALPSTAALGPIEIAPEEYQLLAFKVTGITRSGKERSLKTPVLLAAKALEKLLGKGRKAIDDVKDKIGAAEVGITVVPTEDKEFGIAKGTEVQQLCTSPEIPNENTIKGTVVRTGTGKITLQETLAVLGLATPDPKEETYYNKSFINPGSISAINSVMVD</sequence>
<accession>A0A9Q0KMX1</accession>
<dbReference type="Proteomes" id="UP001141806">
    <property type="component" value="Unassembled WGS sequence"/>
</dbReference>
<evidence type="ECO:0000313" key="2">
    <source>
        <dbReference type="Proteomes" id="UP001141806"/>
    </source>
</evidence>
<proteinExistence type="predicted"/>
<comment type="caution">
    <text evidence="1">The sequence shown here is derived from an EMBL/GenBank/DDBJ whole genome shotgun (WGS) entry which is preliminary data.</text>
</comment>